<dbReference type="Gene3D" id="3.40.50.300">
    <property type="entry name" value="P-loop containing nucleotide triphosphate hydrolases"/>
    <property type="match status" value="1"/>
</dbReference>
<reference evidence="1" key="1">
    <citation type="journal article" date="2019" name="bioRxiv">
        <title>The Genome of the Zebra Mussel, Dreissena polymorpha: A Resource for Invasive Species Research.</title>
        <authorList>
            <person name="McCartney M.A."/>
            <person name="Auch B."/>
            <person name="Kono T."/>
            <person name="Mallez S."/>
            <person name="Zhang Y."/>
            <person name="Obille A."/>
            <person name="Becker A."/>
            <person name="Abrahante J.E."/>
            <person name="Garbe J."/>
            <person name="Badalamenti J.P."/>
            <person name="Herman A."/>
            <person name="Mangelson H."/>
            <person name="Liachko I."/>
            <person name="Sullivan S."/>
            <person name="Sone E.D."/>
            <person name="Koren S."/>
            <person name="Silverstein K.A.T."/>
            <person name="Beckman K.B."/>
            <person name="Gohl D.M."/>
        </authorList>
    </citation>
    <scope>NUCLEOTIDE SEQUENCE</scope>
    <source>
        <strain evidence="1">Duluth1</strain>
        <tissue evidence="1">Whole animal</tissue>
    </source>
</reference>
<reference evidence="1" key="2">
    <citation type="submission" date="2020-11" db="EMBL/GenBank/DDBJ databases">
        <authorList>
            <person name="McCartney M.A."/>
            <person name="Auch B."/>
            <person name="Kono T."/>
            <person name="Mallez S."/>
            <person name="Becker A."/>
            <person name="Gohl D.M."/>
            <person name="Silverstein K.A.T."/>
            <person name="Koren S."/>
            <person name="Bechman K.B."/>
            <person name="Herman A."/>
            <person name="Abrahante J.E."/>
            <person name="Garbe J."/>
        </authorList>
    </citation>
    <scope>NUCLEOTIDE SEQUENCE</scope>
    <source>
        <strain evidence="1">Duluth1</strain>
        <tissue evidence="1">Whole animal</tissue>
    </source>
</reference>
<dbReference type="EMBL" id="JAIWYP010000001">
    <property type="protein sequence ID" value="KAH3897478.1"/>
    <property type="molecule type" value="Genomic_DNA"/>
</dbReference>
<evidence type="ECO:0000313" key="1">
    <source>
        <dbReference type="EMBL" id="KAH3897478.1"/>
    </source>
</evidence>
<protein>
    <submittedName>
        <fullName evidence="1">Uncharacterized protein</fullName>
    </submittedName>
</protein>
<name>A0A9D4SB70_DREPO</name>
<organism evidence="1 2">
    <name type="scientific">Dreissena polymorpha</name>
    <name type="common">Zebra mussel</name>
    <name type="synonym">Mytilus polymorpha</name>
    <dbReference type="NCBI Taxonomy" id="45954"/>
    <lineage>
        <taxon>Eukaryota</taxon>
        <taxon>Metazoa</taxon>
        <taxon>Spiralia</taxon>
        <taxon>Lophotrochozoa</taxon>
        <taxon>Mollusca</taxon>
        <taxon>Bivalvia</taxon>
        <taxon>Autobranchia</taxon>
        <taxon>Heteroconchia</taxon>
        <taxon>Euheterodonta</taxon>
        <taxon>Imparidentia</taxon>
        <taxon>Neoheterodontei</taxon>
        <taxon>Myida</taxon>
        <taxon>Dreissenoidea</taxon>
        <taxon>Dreissenidae</taxon>
        <taxon>Dreissena</taxon>
    </lineage>
</organism>
<accession>A0A9D4SB70</accession>
<dbReference type="AlphaFoldDB" id="A0A9D4SB70"/>
<comment type="caution">
    <text evidence="1">The sequence shown here is derived from an EMBL/GenBank/DDBJ whole genome shotgun (WGS) entry which is preliminary data.</text>
</comment>
<dbReference type="InterPro" id="IPR027417">
    <property type="entry name" value="P-loop_NTPase"/>
</dbReference>
<proteinExistence type="predicted"/>
<sequence length="152" mass="17753">MVFYSTDLIKRMKAHYCTTLSHVSLSVLDPQLDKPLQDLFVTPQIYRVVIEADGKRINTHQVNTYKDLFYSGEEELNRHIFLRGEPGEGKSTFAAKLVLDWCNEYRSPSTHPEKGAFNDLEILSQFNALFFYRIKKFRRSEDVTEINKITNN</sequence>
<dbReference type="Proteomes" id="UP000828390">
    <property type="component" value="Unassembled WGS sequence"/>
</dbReference>
<gene>
    <name evidence="1" type="ORF">DPMN_021666</name>
</gene>
<keyword evidence="2" id="KW-1185">Reference proteome</keyword>
<dbReference type="SUPFAM" id="SSF52540">
    <property type="entry name" value="P-loop containing nucleoside triphosphate hydrolases"/>
    <property type="match status" value="1"/>
</dbReference>
<evidence type="ECO:0000313" key="2">
    <source>
        <dbReference type="Proteomes" id="UP000828390"/>
    </source>
</evidence>